<dbReference type="AlphaFoldDB" id="A0A151P770"/>
<evidence type="ECO:0000256" key="14">
    <source>
        <dbReference type="ARBA" id="ARBA00047827"/>
    </source>
</evidence>
<keyword evidence="8" id="KW-0492">Microsome</keyword>
<gene>
    <name evidence="18" type="ORF">Y1Q_0006985</name>
</gene>
<dbReference type="EMBL" id="AKHW03000653">
    <property type="protein sequence ID" value="KYO44820.1"/>
    <property type="molecule type" value="Genomic_DNA"/>
</dbReference>
<organism evidence="18 19">
    <name type="scientific">Alligator mississippiensis</name>
    <name type="common">American alligator</name>
    <dbReference type="NCBI Taxonomy" id="8496"/>
    <lineage>
        <taxon>Eukaryota</taxon>
        <taxon>Metazoa</taxon>
        <taxon>Chordata</taxon>
        <taxon>Craniata</taxon>
        <taxon>Vertebrata</taxon>
        <taxon>Euteleostomi</taxon>
        <taxon>Archelosauria</taxon>
        <taxon>Archosauria</taxon>
        <taxon>Crocodylia</taxon>
        <taxon>Alligatoridae</taxon>
        <taxon>Alligatorinae</taxon>
        <taxon>Alligator</taxon>
    </lineage>
</organism>
<dbReference type="PANTHER" id="PTHR24300:SF424">
    <property type="entry name" value="CYTOCHROME P450"/>
    <property type="match status" value="1"/>
</dbReference>
<evidence type="ECO:0000256" key="17">
    <source>
        <dbReference type="SAM" id="MobiDB-lite"/>
    </source>
</evidence>
<evidence type="ECO:0000256" key="15">
    <source>
        <dbReference type="PIRSR" id="PIRSR602401-1"/>
    </source>
</evidence>
<evidence type="ECO:0000256" key="11">
    <source>
        <dbReference type="ARBA" id="ARBA00023033"/>
    </source>
</evidence>
<evidence type="ECO:0000256" key="5">
    <source>
        <dbReference type="ARBA" id="ARBA00022617"/>
    </source>
</evidence>
<name>A0A151P770_ALLMI</name>
<feature type="binding site" description="axial binding residue" evidence="15">
    <location>
        <position position="481"/>
    </location>
    <ligand>
        <name>heme</name>
        <dbReference type="ChEBI" id="CHEBI:30413"/>
    </ligand>
    <ligandPart>
        <name>Fe</name>
        <dbReference type="ChEBI" id="CHEBI:18248"/>
    </ligandPart>
</feature>
<dbReference type="GO" id="GO:0016712">
    <property type="term" value="F:oxidoreductase activity, acting on paired donors, with incorporation or reduction of molecular oxygen, reduced flavin or flavoprotein as one donor, and incorporation of one atom of oxygen"/>
    <property type="evidence" value="ECO:0007669"/>
    <property type="project" value="UniProtKB-EC"/>
</dbReference>
<keyword evidence="6 15" id="KW-0479">Metal-binding</keyword>
<feature type="region of interest" description="Disordered" evidence="17">
    <location>
        <begin position="542"/>
        <end position="566"/>
    </location>
</feature>
<evidence type="ECO:0000256" key="10">
    <source>
        <dbReference type="ARBA" id="ARBA00023004"/>
    </source>
</evidence>
<dbReference type="PANTHER" id="PTHR24300">
    <property type="entry name" value="CYTOCHROME P450 508A4-RELATED"/>
    <property type="match status" value="1"/>
</dbReference>
<dbReference type="InterPro" id="IPR017972">
    <property type="entry name" value="Cyt_P450_CS"/>
</dbReference>
<dbReference type="PROSITE" id="PS00086">
    <property type="entry name" value="CYTOCHROME_P450"/>
    <property type="match status" value="1"/>
</dbReference>
<dbReference type="Pfam" id="PF00067">
    <property type="entry name" value="p450"/>
    <property type="match status" value="2"/>
</dbReference>
<dbReference type="GO" id="GO:0020037">
    <property type="term" value="F:heme binding"/>
    <property type="evidence" value="ECO:0007669"/>
    <property type="project" value="InterPro"/>
</dbReference>
<evidence type="ECO:0000256" key="6">
    <source>
        <dbReference type="ARBA" id="ARBA00022723"/>
    </source>
</evidence>
<evidence type="ECO:0000313" key="19">
    <source>
        <dbReference type="Proteomes" id="UP000050525"/>
    </source>
</evidence>
<evidence type="ECO:0000256" key="3">
    <source>
        <dbReference type="ARBA" id="ARBA00004586"/>
    </source>
</evidence>
<comment type="subcellular location">
    <subcellularLocation>
        <location evidence="3">Endoplasmic reticulum membrane</location>
    </subcellularLocation>
    <subcellularLocation>
        <location evidence="2">Microsome membrane</location>
    </subcellularLocation>
</comment>
<dbReference type="CDD" id="cd11026">
    <property type="entry name" value="CYP2"/>
    <property type="match status" value="1"/>
</dbReference>
<dbReference type="InterPro" id="IPR050182">
    <property type="entry name" value="Cytochrome_P450_fam2"/>
</dbReference>
<reference evidence="18 19" key="1">
    <citation type="journal article" date="2012" name="Genome Biol.">
        <title>Sequencing three crocodilian genomes to illuminate the evolution of archosaurs and amniotes.</title>
        <authorList>
            <person name="St John J.A."/>
            <person name="Braun E.L."/>
            <person name="Isberg S.R."/>
            <person name="Miles L.G."/>
            <person name="Chong A.Y."/>
            <person name="Gongora J."/>
            <person name="Dalzell P."/>
            <person name="Moran C."/>
            <person name="Bed'hom B."/>
            <person name="Abzhanov A."/>
            <person name="Burgess S.C."/>
            <person name="Cooksey A.M."/>
            <person name="Castoe T.A."/>
            <person name="Crawford N.G."/>
            <person name="Densmore L.D."/>
            <person name="Drew J.C."/>
            <person name="Edwards S.V."/>
            <person name="Faircloth B.C."/>
            <person name="Fujita M.K."/>
            <person name="Greenwold M.J."/>
            <person name="Hoffmann F.G."/>
            <person name="Howard J.M."/>
            <person name="Iguchi T."/>
            <person name="Janes D.E."/>
            <person name="Khan S.Y."/>
            <person name="Kohno S."/>
            <person name="de Koning A.J."/>
            <person name="Lance S.L."/>
            <person name="McCarthy F.M."/>
            <person name="McCormack J.E."/>
            <person name="Merchant M.E."/>
            <person name="Peterson D.G."/>
            <person name="Pollock D.D."/>
            <person name="Pourmand N."/>
            <person name="Raney B.J."/>
            <person name="Roessler K.A."/>
            <person name="Sanford J.R."/>
            <person name="Sawyer R.H."/>
            <person name="Schmidt C.J."/>
            <person name="Triplett E.W."/>
            <person name="Tuberville T.D."/>
            <person name="Venegas-Anaya M."/>
            <person name="Howard J.T."/>
            <person name="Jarvis E.D."/>
            <person name="Guillette L.J.Jr."/>
            <person name="Glenn T.C."/>
            <person name="Green R.E."/>
            <person name="Ray D.A."/>
        </authorList>
    </citation>
    <scope>NUCLEOTIDE SEQUENCE [LARGE SCALE GENOMIC DNA]</scope>
    <source>
        <strain evidence="18">KSC_2009_1</strain>
    </source>
</reference>
<evidence type="ECO:0000313" key="18">
    <source>
        <dbReference type="EMBL" id="KYO44820.1"/>
    </source>
</evidence>
<sequence length="566" mass="64593">MGKTKGSPFDPSLAITHSIANVICSIVFGNRFDYKDQNFLSSINNTFLDMSKFSTMFHEMFPRIMKYIPGPHNWVYSHYKALHNFILEKLRASGMLKPLMKMRARYGPVFTLHLGPRQVVFICSCEALKEALVDQAKEFSGRGVVTSLNKLFDGYGVVMANGDRWQQLRRFCTSTLRNFGTGKRSIEERIQDEAQYLVEEIRKTKAGSPFDPTLVISHAISNVICSVVFGSRFDYTDQKFLHLMGIINDTFLELSSVWTMLYETFPSIVRYIPGPHHRIFGHYKALHDFITERLRINQQTLDPSCPRDFIDSFLIKMEEEKQNPQNEFSTRNLVETTIQLFFAGTETTSSTLRYGFLLLVKYPEIQEKVQEEVDRVIGQNHSPAMNDRGRMPYTNAVIHEIQRFANIVPLGVPHKVTCDTHFQGYLLPKGTDVFPVLGAALWDPKYFKDPESFHPGHFLDEEGRFKKNDAFLPFSSGKRVCLGKSLALMELFLILTTILQRFTLKSPKLPQEIDLTPKASGFLNAPPDYKLYAIPREGGLESTIGEPWQTVEQDGGNDEPKAARHG</sequence>
<evidence type="ECO:0000256" key="9">
    <source>
        <dbReference type="ARBA" id="ARBA00023002"/>
    </source>
</evidence>
<evidence type="ECO:0000256" key="12">
    <source>
        <dbReference type="ARBA" id="ARBA00023136"/>
    </source>
</evidence>
<dbReference type="GO" id="GO:0006805">
    <property type="term" value="P:xenobiotic metabolic process"/>
    <property type="evidence" value="ECO:0007669"/>
    <property type="project" value="TreeGrafter"/>
</dbReference>
<keyword evidence="12" id="KW-0472">Membrane</keyword>
<accession>A0A151P770</accession>
<dbReference type="PRINTS" id="PR00385">
    <property type="entry name" value="P450"/>
</dbReference>
<evidence type="ECO:0000256" key="16">
    <source>
        <dbReference type="RuleBase" id="RU000461"/>
    </source>
</evidence>
<keyword evidence="5 15" id="KW-0349">Heme</keyword>
<dbReference type="PRINTS" id="PR00463">
    <property type="entry name" value="EP450I"/>
</dbReference>
<dbReference type="GO" id="GO:0008392">
    <property type="term" value="F:arachidonate epoxygenase activity"/>
    <property type="evidence" value="ECO:0007669"/>
    <property type="project" value="TreeGrafter"/>
</dbReference>
<dbReference type="GO" id="GO:0005506">
    <property type="term" value="F:iron ion binding"/>
    <property type="evidence" value="ECO:0007669"/>
    <property type="project" value="InterPro"/>
</dbReference>
<dbReference type="InterPro" id="IPR001128">
    <property type="entry name" value="Cyt_P450"/>
</dbReference>
<comment type="cofactor">
    <cofactor evidence="1 15">
        <name>heme</name>
        <dbReference type="ChEBI" id="CHEBI:30413"/>
    </cofactor>
</comment>
<dbReference type="SUPFAM" id="SSF48264">
    <property type="entry name" value="Cytochrome P450"/>
    <property type="match status" value="2"/>
</dbReference>
<evidence type="ECO:0000256" key="2">
    <source>
        <dbReference type="ARBA" id="ARBA00004524"/>
    </source>
</evidence>
<protein>
    <recommendedName>
        <fullName evidence="20">Cytochrome P450 2G1-like</fullName>
    </recommendedName>
</protein>
<comment type="function">
    <text evidence="13">Cytochromes P450 are a group of heme-thiolate monooxygenases. In liver microsomes, this enzyme is involved in an NADPH-dependent electron transport pathway. It oxidizes a variety of structurally unrelated compounds, including steroids, fatty acids, and xenobiotics.</text>
</comment>
<evidence type="ECO:0000256" key="8">
    <source>
        <dbReference type="ARBA" id="ARBA00022848"/>
    </source>
</evidence>
<evidence type="ECO:0000256" key="4">
    <source>
        <dbReference type="ARBA" id="ARBA00010617"/>
    </source>
</evidence>
<dbReference type="Gene3D" id="1.10.630.10">
    <property type="entry name" value="Cytochrome P450"/>
    <property type="match status" value="2"/>
</dbReference>
<dbReference type="GO" id="GO:0019373">
    <property type="term" value="P:epoxygenase P450 pathway"/>
    <property type="evidence" value="ECO:0007669"/>
    <property type="project" value="TreeGrafter"/>
</dbReference>
<keyword evidence="11 16" id="KW-0503">Monooxygenase</keyword>
<comment type="catalytic activity">
    <reaction evidence="14">
        <text>an organic molecule + reduced [NADPH--hemoprotein reductase] + O2 = an alcohol + oxidized [NADPH--hemoprotein reductase] + H2O + H(+)</text>
        <dbReference type="Rhea" id="RHEA:17149"/>
        <dbReference type="Rhea" id="RHEA-COMP:11964"/>
        <dbReference type="Rhea" id="RHEA-COMP:11965"/>
        <dbReference type="ChEBI" id="CHEBI:15377"/>
        <dbReference type="ChEBI" id="CHEBI:15378"/>
        <dbReference type="ChEBI" id="CHEBI:15379"/>
        <dbReference type="ChEBI" id="CHEBI:30879"/>
        <dbReference type="ChEBI" id="CHEBI:57618"/>
        <dbReference type="ChEBI" id="CHEBI:58210"/>
        <dbReference type="ChEBI" id="CHEBI:142491"/>
        <dbReference type="EC" id="1.14.14.1"/>
    </reaction>
</comment>
<keyword evidence="7" id="KW-0256">Endoplasmic reticulum</keyword>
<evidence type="ECO:0000256" key="1">
    <source>
        <dbReference type="ARBA" id="ARBA00001971"/>
    </source>
</evidence>
<evidence type="ECO:0000256" key="13">
    <source>
        <dbReference type="ARBA" id="ARBA00037347"/>
    </source>
</evidence>
<dbReference type="PRINTS" id="PR01684">
    <property type="entry name" value="EP450ICYP2A"/>
</dbReference>
<dbReference type="FunFam" id="1.10.630.10:FF:000001">
    <property type="entry name" value="Cytochrome P450, family 2"/>
    <property type="match status" value="1"/>
</dbReference>
<dbReference type="STRING" id="8496.A0A151P770"/>
<dbReference type="InterPro" id="IPR036396">
    <property type="entry name" value="Cyt_P450_sf"/>
</dbReference>
<comment type="caution">
    <text evidence="18">The sequence shown here is derived from an EMBL/GenBank/DDBJ whole genome shotgun (WGS) entry which is preliminary data.</text>
</comment>
<evidence type="ECO:0000256" key="7">
    <source>
        <dbReference type="ARBA" id="ARBA00022824"/>
    </source>
</evidence>
<keyword evidence="10 15" id="KW-0408">Iron</keyword>
<proteinExistence type="inferred from homology"/>
<keyword evidence="9 16" id="KW-0560">Oxidoreductase</keyword>
<evidence type="ECO:0008006" key="20">
    <source>
        <dbReference type="Google" id="ProtNLM"/>
    </source>
</evidence>
<dbReference type="InterPro" id="IPR008067">
    <property type="entry name" value="Cyt_P450_E_grp-I_CYP2A-like"/>
</dbReference>
<comment type="similarity">
    <text evidence="4 16">Belongs to the cytochrome P450 family.</text>
</comment>
<dbReference type="InterPro" id="IPR002401">
    <property type="entry name" value="Cyt_P450_E_grp-I"/>
</dbReference>
<dbReference type="Proteomes" id="UP000050525">
    <property type="component" value="Unassembled WGS sequence"/>
</dbReference>
<keyword evidence="19" id="KW-1185">Reference proteome</keyword>
<dbReference type="GO" id="GO:0005789">
    <property type="term" value="C:endoplasmic reticulum membrane"/>
    <property type="evidence" value="ECO:0007669"/>
    <property type="project" value="UniProtKB-SubCell"/>
</dbReference>